<reference evidence="2 3" key="1">
    <citation type="journal article" date="2014" name="Int. J. Syst. Evol. Microbiol.">
        <title>Leptospira mayottensis sp. nov., a pathogenic species of the genus Leptospira isolated from humans.</title>
        <authorList>
            <person name="Bourhy P."/>
            <person name="Collet L."/>
            <person name="Brisse S."/>
            <person name="Picardeau M."/>
        </authorList>
    </citation>
    <scope>NUCLEOTIDE SEQUENCE [LARGE SCALE GENOMIC DNA]</scope>
    <source>
        <strain evidence="2 3">200901122</strain>
    </source>
</reference>
<keyword evidence="1" id="KW-1133">Transmembrane helix</keyword>
<protein>
    <submittedName>
        <fullName evidence="2">Uncharacterized protein</fullName>
    </submittedName>
</protein>
<gene>
    <name evidence="2" type="ORF">LEP1GSC125_2793</name>
</gene>
<comment type="caution">
    <text evidence="2">The sequence shown here is derived from an EMBL/GenBank/DDBJ whole genome shotgun (WGS) entry which is preliminary data.</text>
</comment>
<name>A0AA87MMI7_9LEPT</name>
<evidence type="ECO:0000256" key="1">
    <source>
        <dbReference type="SAM" id="Phobius"/>
    </source>
</evidence>
<feature type="transmembrane region" description="Helical" evidence="1">
    <location>
        <begin position="20"/>
        <end position="43"/>
    </location>
</feature>
<evidence type="ECO:0000313" key="3">
    <source>
        <dbReference type="Proteomes" id="UP000001343"/>
    </source>
</evidence>
<sequence>MSFLFAWILLDWIFVNGEVPFYVLLYNFIIFVIILRTYLFCLLS</sequence>
<keyword evidence="1" id="KW-0472">Membrane</keyword>
<evidence type="ECO:0000313" key="2">
    <source>
        <dbReference type="EMBL" id="EKR99018.1"/>
    </source>
</evidence>
<accession>A0AA87MMI7</accession>
<dbReference type="EMBL" id="AKWM02000062">
    <property type="protein sequence ID" value="EKR99018.1"/>
    <property type="molecule type" value="Genomic_DNA"/>
</dbReference>
<organism evidence="2 3">
    <name type="scientific">Leptospira mayottensis 200901122</name>
    <dbReference type="NCBI Taxonomy" id="1193010"/>
    <lineage>
        <taxon>Bacteria</taxon>
        <taxon>Pseudomonadati</taxon>
        <taxon>Spirochaetota</taxon>
        <taxon>Spirochaetia</taxon>
        <taxon>Leptospirales</taxon>
        <taxon>Leptospiraceae</taxon>
        <taxon>Leptospira</taxon>
    </lineage>
</organism>
<dbReference type="AlphaFoldDB" id="A0AA87MMI7"/>
<proteinExistence type="predicted"/>
<keyword evidence="1" id="KW-0812">Transmembrane</keyword>
<dbReference type="Proteomes" id="UP000001343">
    <property type="component" value="Unassembled WGS sequence"/>
</dbReference>